<feature type="binding site" evidence="4">
    <location>
        <position position="331"/>
    </location>
    <ligand>
        <name>S-adenosyl-L-methionine</name>
        <dbReference type="ChEBI" id="CHEBI:59789"/>
    </ligand>
</feature>
<keyword evidence="3 4" id="KW-0949">S-adenosyl-L-methionine</keyword>
<feature type="active site" evidence="5">
    <location>
        <position position="357"/>
    </location>
</feature>
<protein>
    <submittedName>
        <fullName evidence="6">Methyltransferase domain-containing protein</fullName>
    </submittedName>
</protein>
<evidence type="ECO:0000256" key="2">
    <source>
        <dbReference type="ARBA" id="ARBA00022679"/>
    </source>
</evidence>
<evidence type="ECO:0000256" key="3">
    <source>
        <dbReference type="ARBA" id="ARBA00022691"/>
    </source>
</evidence>
<sequence length="399" mass="44157">MRCDYFDKGLCRSCTWMNIPYTVQLSEKVSTVRSYLDPILASRDSNLDDFWTAPVCSPEEGFRNKAKMVVTGSAHEPNLGILDPDQHPKHHDGTGVDLSECPLYEPAIIASFEPIRRLIIAAGIEPYQVPTRRGELKHVIITVSPQQQLMIRFVLRSTDQLAPLREHLPALQDELARRQAPARVITANILPQHQALLEGDEEIHLAGDQTLTMLLNGVPLRLRPQGFFQTNTVIAAELYHRAATWIAELPEIRVVWDLYAGVGGFGLTLADTARRAGTPLRVWGMESSPQAITAGNQTVADLGLADTVQFRAGDATRLATAEERPDLVVVNPPRRGIGAELASWLNTHTDHVLYSSCHPKTLAADLEYLPDFTPVRGTVLDMFPQTAHCETLVLLSRCG</sequence>
<dbReference type="Pfam" id="PF05958">
    <property type="entry name" value="tRNA_U5-meth_tr"/>
    <property type="match status" value="1"/>
</dbReference>
<evidence type="ECO:0000256" key="4">
    <source>
        <dbReference type="PROSITE-ProRule" id="PRU01024"/>
    </source>
</evidence>
<feature type="binding site" evidence="4">
    <location>
        <position position="229"/>
    </location>
    <ligand>
        <name>S-adenosyl-L-methionine</name>
        <dbReference type="ChEBI" id="CHEBI:59789"/>
    </ligand>
</feature>
<evidence type="ECO:0000313" key="7">
    <source>
        <dbReference type="Proteomes" id="UP001224674"/>
    </source>
</evidence>
<keyword evidence="2 4" id="KW-0808">Transferase</keyword>
<evidence type="ECO:0000313" key="6">
    <source>
        <dbReference type="EMBL" id="WGH94541.1"/>
    </source>
</evidence>
<dbReference type="Gene3D" id="2.40.50.1070">
    <property type="match status" value="1"/>
</dbReference>
<dbReference type="InterPro" id="IPR029063">
    <property type="entry name" value="SAM-dependent_MTases_sf"/>
</dbReference>
<dbReference type="CDD" id="cd02440">
    <property type="entry name" value="AdoMet_MTases"/>
    <property type="match status" value="1"/>
</dbReference>
<proteinExistence type="inferred from homology"/>
<comment type="similarity">
    <text evidence="4">Belongs to the class I-like SAM-binding methyltransferase superfamily. RNA M5U methyltransferase family.</text>
</comment>
<feature type="binding site" evidence="4">
    <location>
        <position position="286"/>
    </location>
    <ligand>
        <name>S-adenosyl-L-methionine</name>
        <dbReference type="ChEBI" id="CHEBI:59789"/>
    </ligand>
</feature>
<gene>
    <name evidence="6" type="ORF">QDX21_10770</name>
</gene>
<reference evidence="6 7" key="1">
    <citation type="submission" date="2023-03" db="EMBL/GenBank/DDBJ databases">
        <title>Complete genome sequences of several Auritidibacter ignavus strains isolated from ear infections.</title>
        <authorList>
            <person name="Baehr T."/>
            <person name="Baumhoegger A.M."/>
        </authorList>
    </citation>
    <scope>NUCLEOTIDE SEQUENCE [LARGE SCALE GENOMIC DNA]</scope>
    <source>
        <strain evidence="6 7">BABAE-6</strain>
    </source>
</reference>
<dbReference type="GO" id="GO:0070475">
    <property type="term" value="P:rRNA base methylation"/>
    <property type="evidence" value="ECO:0007669"/>
    <property type="project" value="TreeGrafter"/>
</dbReference>
<name>A0AAJ6AQK2_9MICC</name>
<dbReference type="InterPro" id="IPR010280">
    <property type="entry name" value="U5_MeTrfase_fam"/>
</dbReference>
<feature type="active site" description="Nucleophile" evidence="4">
    <location>
        <position position="357"/>
    </location>
</feature>
<organism evidence="6 7">
    <name type="scientific">Auritidibacter ignavus</name>
    <dbReference type="NCBI Taxonomy" id="678932"/>
    <lineage>
        <taxon>Bacteria</taxon>
        <taxon>Bacillati</taxon>
        <taxon>Actinomycetota</taxon>
        <taxon>Actinomycetes</taxon>
        <taxon>Micrococcales</taxon>
        <taxon>Micrococcaceae</taxon>
        <taxon>Auritidibacter</taxon>
    </lineage>
</organism>
<accession>A0AAJ6AQK2</accession>
<dbReference type="InterPro" id="IPR030390">
    <property type="entry name" value="MeTrfase_TrmA_AS"/>
</dbReference>
<dbReference type="Proteomes" id="UP001224674">
    <property type="component" value="Chromosome"/>
</dbReference>
<evidence type="ECO:0000256" key="1">
    <source>
        <dbReference type="ARBA" id="ARBA00022603"/>
    </source>
</evidence>
<dbReference type="PANTHER" id="PTHR11061">
    <property type="entry name" value="RNA M5U METHYLTRANSFERASE"/>
    <property type="match status" value="1"/>
</dbReference>
<keyword evidence="1 4" id="KW-0489">Methyltransferase</keyword>
<dbReference type="PANTHER" id="PTHR11061:SF30">
    <property type="entry name" value="TRNA (URACIL(54)-C(5))-METHYLTRANSFERASE"/>
    <property type="match status" value="1"/>
</dbReference>
<dbReference type="SUPFAM" id="SSF53335">
    <property type="entry name" value="S-adenosyl-L-methionine-dependent methyltransferases"/>
    <property type="match status" value="1"/>
</dbReference>
<keyword evidence="7" id="KW-1185">Reference proteome</keyword>
<feature type="binding site" evidence="4">
    <location>
        <position position="259"/>
    </location>
    <ligand>
        <name>S-adenosyl-L-methionine</name>
        <dbReference type="ChEBI" id="CHEBI:59789"/>
    </ligand>
</feature>
<dbReference type="GO" id="GO:0070041">
    <property type="term" value="F:rRNA (uridine-C5-)-methyltransferase activity"/>
    <property type="evidence" value="ECO:0007669"/>
    <property type="project" value="TreeGrafter"/>
</dbReference>
<dbReference type="AlphaFoldDB" id="A0AAJ6AQK2"/>
<dbReference type="PROSITE" id="PS01230">
    <property type="entry name" value="TRMA_1"/>
    <property type="match status" value="1"/>
</dbReference>
<evidence type="ECO:0000256" key="5">
    <source>
        <dbReference type="PROSITE-ProRule" id="PRU10015"/>
    </source>
</evidence>
<dbReference type="Gene3D" id="3.40.50.150">
    <property type="entry name" value="Vaccinia Virus protein VP39"/>
    <property type="match status" value="1"/>
</dbReference>
<dbReference type="PROSITE" id="PS51687">
    <property type="entry name" value="SAM_MT_RNA_M5U"/>
    <property type="match status" value="1"/>
</dbReference>
<dbReference type="EMBL" id="CP122566">
    <property type="protein sequence ID" value="WGH94541.1"/>
    <property type="molecule type" value="Genomic_DNA"/>
</dbReference>